<keyword evidence="3" id="KW-1185">Reference proteome</keyword>
<name>A0ABQ7RTZ7_PICAN</name>
<gene>
    <name evidence="2" type="ORF">KL940_003833</name>
</gene>
<dbReference type="EMBL" id="JAHLVD010000010">
    <property type="protein sequence ID" value="KAG7847497.1"/>
    <property type="molecule type" value="Genomic_DNA"/>
</dbReference>
<comment type="caution">
    <text evidence="2">The sequence shown here is derived from an EMBL/GenBank/DDBJ whole genome shotgun (WGS) entry which is preliminary data.</text>
</comment>
<evidence type="ECO:0000313" key="3">
    <source>
        <dbReference type="Proteomes" id="UP001197328"/>
    </source>
</evidence>
<proteinExistence type="predicted"/>
<sequence>MAAPALAPGKVLLKFFPTAAEPALEIDQIPRLACDDDQRLAPEPADLAIAVLEIRQRGQHGLRRQRQAERQRGLLVNDQRAVVDAEQPLELRAHQSGGRNIHGEPKQTDEARIT</sequence>
<dbReference type="Proteomes" id="UP001197328">
    <property type="component" value="Unassembled WGS sequence"/>
</dbReference>
<accession>A0ABQ7RTZ7</accession>
<organism evidence="2 3">
    <name type="scientific">Pichia angusta</name>
    <name type="common">Yeast</name>
    <name type="synonym">Hansenula polymorpha</name>
    <dbReference type="NCBI Taxonomy" id="870730"/>
    <lineage>
        <taxon>Eukaryota</taxon>
        <taxon>Fungi</taxon>
        <taxon>Dikarya</taxon>
        <taxon>Ascomycota</taxon>
        <taxon>Saccharomycotina</taxon>
        <taxon>Pichiomycetes</taxon>
        <taxon>Pichiales</taxon>
        <taxon>Pichiaceae</taxon>
        <taxon>Ogataea</taxon>
    </lineage>
</organism>
<protein>
    <submittedName>
        <fullName evidence="2">Uncharacterized protein</fullName>
    </submittedName>
</protein>
<evidence type="ECO:0000313" key="2">
    <source>
        <dbReference type="EMBL" id="KAG7847497.1"/>
    </source>
</evidence>
<reference evidence="2 3" key="1">
    <citation type="journal article" date="2021" name="G3 (Bethesda)">
        <title>Genomic diversity, chromosomal rearrangements, and interspecies hybridization in the ogataea polymorpha species complex.</title>
        <authorList>
            <person name="Hanson S.J."/>
            <person name="Cinneide E.O."/>
            <person name="Salzberg L.I."/>
            <person name="Wolfe K.H."/>
            <person name="McGowan J."/>
            <person name="Fitzpatrick D.A."/>
            <person name="Matlin K."/>
        </authorList>
    </citation>
    <scope>NUCLEOTIDE SEQUENCE [LARGE SCALE GENOMIC DNA]</scope>
    <source>
        <strain evidence="2">51-138</strain>
    </source>
</reference>
<feature type="compositionally biased region" description="Basic and acidic residues" evidence="1">
    <location>
        <begin position="101"/>
        <end position="114"/>
    </location>
</feature>
<evidence type="ECO:0000256" key="1">
    <source>
        <dbReference type="SAM" id="MobiDB-lite"/>
    </source>
</evidence>
<feature type="region of interest" description="Disordered" evidence="1">
    <location>
        <begin position="90"/>
        <end position="114"/>
    </location>
</feature>